<protein>
    <submittedName>
        <fullName evidence="1">Uncharacterized protein</fullName>
    </submittedName>
</protein>
<evidence type="ECO:0000313" key="2">
    <source>
        <dbReference type="Proteomes" id="UP001341840"/>
    </source>
</evidence>
<keyword evidence="2" id="KW-1185">Reference proteome</keyword>
<gene>
    <name evidence="1" type="ORF">PIB30_030962</name>
</gene>
<proteinExistence type="predicted"/>
<name>A0ABU6SCJ7_9FABA</name>
<reference evidence="1 2" key="1">
    <citation type="journal article" date="2023" name="Plants (Basel)">
        <title>Bridging the Gap: Combining Genomics and Transcriptomics Approaches to Understand Stylosanthes scabra, an Orphan Legume from the Brazilian Caatinga.</title>
        <authorList>
            <person name="Ferreira-Neto J.R.C."/>
            <person name="da Silva M.D."/>
            <person name="Binneck E."/>
            <person name="de Melo N.F."/>
            <person name="da Silva R.H."/>
            <person name="de Melo A.L.T.M."/>
            <person name="Pandolfi V."/>
            <person name="Bustamante F.O."/>
            <person name="Brasileiro-Vidal A.C."/>
            <person name="Benko-Iseppon A.M."/>
        </authorList>
    </citation>
    <scope>NUCLEOTIDE SEQUENCE [LARGE SCALE GENOMIC DNA]</scope>
    <source>
        <tissue evidence="1">Leaves</tissue>
    </source>
</reference>
<sequence>MWHPASNDVILDPELSVEEFRSIAIPSWNNTSSIIPLQTSSYAPFFVSLMSDPHQHQQLVQENQHHILLPPIDYSSPKPIVKDAIAAVAPPPPPLEPDIRISKKEFLKAVLDNPPVIFSNSATKLGPRVVQLGILRGVRRQLVSLSSSVYSIGIMEVEIQGQNHTCLCTRSDPSSSKIVMTWILLILCNLVVCMEGKTTMLDAYGWGVLWFVEGERVGLENDSGELCGDAICAESQEPEV</sequence>
<accession>A0ABU6SCJ7</accession>
<comment type="caution">
    <text evidence="1">The sequence shown here is derived from an EMBL/GenBank/DDBJ whole genome shotgun (WGS) entry which is preliminary data.</text>
</comment>
<dbReference type="Proteomes" id="UP001341840">
    <property type="component" value="Unassembled WGS sequence"/>
</dbReference>
<organism evidence="1 2">
    <name type="scientific">Stylosanthes scabra</name>
    <dbReference type="NCBI Taxonomy" id="79078"/>
    <lineage>
        <taxon>Eukaryota</taxon>
        <taxon>Viridiplantae</taxon>
        <taxon>Streptophyta</taxon>
        <taxon>Embryophyta</taxon>
        <taxon>Tracheophyta</taxon>
        <taxon>Spermatophyta</taxon>
        <taxon>Magnoliopsida</taxon>
        <taxon>eudicotyledons</taxon>
        <taxon>Gunneridae</taxon>
        <taxon>Pentapetalae</taxon>
        <taxon>rosids</taxon>
        <taxon>fabids</taxon>
        <taxon>Fabales</taxon>
        <taxon>Fabaceae</taxon>
        <taxon>Papilionoideae</taxon>
        <taxon>50 kb inversion clade</taxon>
        <taxon>dalbergioids sensu lato</taxon>
        <taxon>Dalbergieae</taxon>
        <taxon>Pterocarpus clade</taxon>
        <taxon>Stylosanthes</taxon>
    </lineage>
</organism>
<evidence type="ECO:0000313" key="1">
    <source>
        <dbReference type="EMBL" id="MED6133745.1"/>
    </source>
</evidence>
<dbReference type="EMBL" id="JASCZI010060546">
    <property type="protein sequence ID" value="MED6133745.1"/>
    <property type="molecule type" value="Genomic_DNA"/>
</dbReference>